<feature type="compositionally biased region" description="Basic and acidic residues" evidence="3">
    <location>
        <begin position="1"/>
        <end position="14"/>
    </location>
</feature>
<dbReference type="GO" id="GO:0005737">
    <property type="term" value="C:cytoplasm"/>
    <property type="evidence" value="ECO:0007669"/>
    <property type="project" value="TreeGrafter"/>
</dbReference>
<evidence type="ECO:0000313" key="4">
    <source>
        <dbReference type="EMBL" id="SHN70404.1"/>
    </source>
</evidence>
<dbReference type="HAMAP" id="MF_00634">
    <property type="entry name" value="UPF0235"/>
    <property type="match status" value="1"/>
</dbReference>
<dbReference type="PANTHER" id="PTHR13420:SF7">
    <property type="entry name" value="UPF0235 PROTEIN C15ORF40"/>
    <property type="match status" value="1"/>
</dbReference>
<dbReference type="NCBIfam" id="TIGR00251">
    <property type="entry name" value="DUF167 family protein"/>
    <property type="match status" value="1"/>
</dbReference>
<feature type="region of interest" description="Disordered" evidence="3">
    <location>
        <begin position="1"/>
        <end position="33"/>
    </location>
</feature>
<evidence type="ECO:0000256" key="2">
    <source>
        <dbReference type="HAMAP-Rule" id="MF_00634"/>
    </source>
</evidence>
<evidence type="ECO:0000313" key="5">
    <source>
        <dbReference type="Proteomes" id="UP000186469"/>
    </source>
</evidence>
<organism evidence="4 5">
    <name type="scientific">Desulfovibrio litoralis DSM 11393</name>
    <dbReference type="NCBI Taxonomy" id="1121455"/>
    <lineage>
        <taxon>Bacteria</taxon>
        <taxon>Pseudomonadati</taxon>
        <taxon>Thermodesulfobacteriota</taxon>
        <taxon>Desulfovibrionia</taxon>
        <taxon>Desulfovibrionales</taxon>
        <taxon>Desulfovibrionaceae</taxon>
        <taxon>Desulfovibrio</taxon>
    </lineage>
</organism>
<dbReference type="STRING" id="1121455.SAMN02745728_02039"/>
<sequence length="133" mass="15360">MQTKKTDTENKLEKNQQIIKNNKPGDKQQPEWLKENNENSFDILVWVQPNAKKNAVVGCYEGRLKIRLTAQAVDNKANKALLVYLAKLLKLKAQQLEIQSGETARQKRIRIEAKLAPLWENLVSLHMINEKEI</sequence>
<dbReference type="Proteomes" id="UP000186469">
    <property type="component" value="Unassembled WGS sequence"/>
</dbReference>
<keyword evidence="5" id="KW-1185">Reference proteome</keyword>
<dbReference type="PANTHER" id="PTHR13420">
    <property type="entry name" value="UPF0235 PROTEIN C15ORF40"/>
    <property type="match status" value="1"/>
</dbReference>
<feature type="compositionally biased region" description="Basic and acidic residues" evidence="3">
    <location>
        <begin position="23"/>
        <end position="33"/>
    </location>
</feature>
<evidence type="ECO:0000256" key="1">
    <source>
        <dbReference type="ARBA" id="ARBA00010364"/>
    </source>
</evidence>
<dbReference type="RefSeq" id="WP_245791010.1">
    <property type="nucleotide sequence ID" value="NZ_FRDI01000012.1"/>
</dbReference>
<dbReference type="SMART" id="SM01152">
    <property type="entry name" value="DUF167"/>
    <property type="match status" value="1"/>
</dbReference>
<reference evidence="4 5" key="1">
    <citation type="submission" date="2016-12" db="EMBL/GenBank/DDBJ databases">
        <authorList>
            <person name="Song W.-J."/>
            <person name="Kurnit D.M."/>
        </authorList>
    </citation>
    <scope>NUCLEOTIDE SEQUENCE [LARGE SCALE GENOMIC DNA]</scope>
    <source>
        <strain evidence="4 5">DSM 11393</strain>
    </source>
</reference>
<dbReference type="EMBL" id="FRDI01000012">
    <property type="protein sequence ID" value="SHN70404.1"/>
    <property type="molecule type" value="Genomic_DNA"/>
</dbReference>
<gene>
    <name evidence="4" type="ORF">SAMN02745728_02039</name>
</gene>
<dbReference type="Pfam" id="PF02594">
    <property type="entry name" value="DUF167"/>
    <property type="match status" value="1"/>
</dbReference>
<comment type="similarity">
    <text evidence="1 2">Belongs to the UPF0235 family.</text>
</comment>
<proteinExistence type="inferred from homology"/>
<name>A0A1M7TI17_9BACT</name>
<dbReference type="InterPro" id="IPR003746">
    <property type="entry name" value="DUF167"/>
</dbReference>
<evidence type="ECO:0000256" key="3">
    <source>
        <dbReference type="SAM" id="MobiDB-lite"/>
    </source>
</evidence>
<dbReference type="Gene3D" id="3.30.1200.10">
    <property type="entry name" value="YggU-like"/>
    <property type="match status" value="1"/>
</dbReference>
<dbReference type="AlphaFoldDB" id="A0A1M7TI17"/>
<dbReference type="InterPro" id="IPR036591">
    <property type="entry name" value="YggU-like_sf"/>
</dbReference>
<protein>
    <recommendedName>
        <fullName evidence="2">UPF0235 protein SAMN02745728_02039</fullName>
    </recommendedName>
</protein>
<accession>A0A1M7TI17</accession>
<dbReference type="SUPFAM" id="SSF69786">
    <property type="entry name" value="YggU-like"/>
    <property type="match status" value="1"/>
</dbReference>